<name>A0ABQ5K1X2_9EUKA</name>
<dbReference type="Proteomes" id="UP001057375">
    <property type="component" value="Unassembled WGS sequence"/>
</dbReference>
<sequence length="577" mass="66687">MEEKIPNIVVNLSSPGEKEKLQRNTVTSPVIGTQLFMLAFTSYNGVHEPINPTSVIIAGGEDYPKSNERANFLLTLSKSAIYHIYQTLIVSFSEKNWDSGKFTKSWDRFKTINKDISEADTKSGFWAELRFSRGVQVTIYDYDAKFNASLDLRIEIDGMDELLAQTVITNDDGHVLRQRSVSLADFLTEEFHKTPFLHEFTESGEKPVFSTPPPSVFAKTVFYPYVSTLKSLSPIMENYSQFKESMGMIEEAIPQKASKIRKNDELNIAIFHHLFRIPFVSIPKQYIDGHRSGYGFSYLPRSTLKPRYPIFYANTKKIEQEYDVIYYKHDKFNMNGDPNICELFSNVHCRSICQCCFPRKPLLAYMNCTNVEDINSYWEAYDELNEKETPSEKEEEEEEYPYPEILRRPMPIPGKDGPSLPIFMILHPKAIPLSTMYLLSTCNHTILYTGYSQSPGPWMSASALRERYQTLVSVIEAIGKSFYLCYMSMFKVRLSQFDNPQDQTKRLGCSGLMYTDLKNRLFEEFCGLYEIVDGSDRLSLFHIIDSPYFSFSSFGFMWVKYLNEFCVIPAFFPYFES</sequence>
<evidence type="ECO:0000313" key="1">
    <source>
        <dbReference type="EMBL" id="GKT23802.1"/>
    </source>
</evidence>
<keyword evidence="2" id="KW-1185">Reference proteome</keyword>
<feature type="non-terminal residue" evidence="1">
    <location>
        <position position="577"/>
    </location>
</feature>
<gene>
    <name evidence="1" type="ORF">ADUPG1_012540</name>
</gene>
<comment type="caution">
    <text evidence="1">The sequence shown here is derived from an EMBL/GenBank/DDBJ whole genome shotgun (WGS) entry which is preliminary data.</text>
</comment>
<dbReference type="EMBL" id="BQXS01012487">
    <property type="protein sequence ID" value="GKT23802.1"/>
    <property type="molecule type" value="Genomic_DNA"/>
</dbReference>
<reference evidence="1" key="1">
    <citation type="submission" date="2022-03" db="EMBL/GenBank/DDBJ databases">
        <title>Draft genome sequence of Aduncisulcus paluster, a free-living microaerophilic Fornicata.</title>
        <authorList>
            <person name="Yuyama I."/>
            <person name="Kume K."/>
            <person name="Tamura T."/>
            <person name="Inagaki Y."/>
            <person name="Hashimoto T."/>
        </authorList>
    </citation>
    <scope>NUCLEOTIDE SEQUENCE</scope>
    <source>
        <strain evidence="1">NY0171</strain>
    </source>
</reference>
<accession>A0ABQ5K1X2</accession>
<protein>
    <submittedName>
        <fullName evidence="1">Uncharacterized protein</fullName>
    </submittedName>
</protein>
<proteinExistence type="predicted"/>
<evidence type="ECO:0000313" key="2">
    <source>
        <dbReference type="Proteomes" id="UP001057375"/>
    </source>
</evidence>
<organism evidence="1 2">
    <name type="scientific">Aduncisulcus paluster</name>
    <dbReference type="NCBI Taxonomy" id="2918883"/>
    <lineage>
        <taxon>Eukaryota</taxon>
        <taxon>Metamonada</taxon>
        <taxon>Carpediemonas-like organisms</taxon>
        <taxon>Aduncisulcus</taxon>
    </lineage>
</organism>